<dbReference type="InterPro" id="IPR011013">
    <property type="entry name" value="Gal_mutarotase_sf_dom"/>
</dbReference>
<dbReference type="Pfam" id="PF16353">
    <property type="entry name" value="LacZ_4"/>
    <property type="match status" value="1"/>
</dbReference>
<dbReference type="InterPro" id="IPR036156">
    <property type="entry name" value="Beta-gal/glucu_dom_sf"/>
</dbReference>
<dbReference type="InterPro" id="IPR004199">
    <property type="entry name" value="B-gal_small/dom_5"/>
</dbReference>
<evidence type="ECO:0000256" key="2">
    <source>
        <dbReference type="ARBA" id="ARBA00012756"/>
    </source>
</evidence>
<gene>
    <name evidence="7" type="ORF">JKL49_09075</name>
</gene>
<reference evidence="7" key="1">
    <citation type="submission" date="2021-01" db="EMBL/GenBank/DDBJ databases">
        <title>Genome sequence of Phenylobacterium sp. 20VBR1 isolated from a valley glaceir, Ny-Alesund, Svalbard.</title>
        <authorList>
            <person name="Thomas F.A."/>
            <person name="Krishnan K.P."/>
            <person name="Sinha R.K."/>
        </authorList>
    </citation>
    <scope>NUCLEOTIDE SEQUENCE</scope>
    <source>
        <strain evidence="7">20VBR1</strain>
    </source>
</reference>
<dbReference type="EC" id="3.2.1.23" evidence="2"/>
<dbReference type="Gene3D" id="2.70.98.10">
    <property type="match status" value="1"/>
</dbReference>
<evidence type="ECO:0000256" key="3">
    <source>
        <dbReference type="ARBA" id="ARBA00022801"/>
    </source>
</evidence>
<evidence type="ECO:0000259" key="6">
    <source>
        <dbReference type="Pfam" id="PF16353"/>
    </source>
</evidence>
<dbReference type="PANTHER" id="PTHR46323">
    <property type="entry name" value="BETA-GALACTOSIDASE"/>
    <property type="match status" value="1"/>
</dbReference>
<evidence type="ECO:0000256" key="4">
    <source>
        <dbReference type="ARBA" id="ARBA00023295"/>
    </source>
</evidence>
<dbReference type="PANTHER" id="PTHR46323:SF2">
    <property type="entry name" value="BETA-GALACTOSIDASE"/>
    <property type="match status" value="1"/>
</dbReference>
<evidence type="ECO:0000313" key="7">
    <source>
        <dbReference type="EMBL" id="QQZ51234.1"/>
    </source>
</evidence>
<evidence type="ECO:0000259" key="5">
    <source>
        <dbReference type="Pfam" id="PF02929"/>
    </source>
</evidence>
<dbReference type="SUPFAM" id="SSF49303">
    <property type="entry name" value="beta-Galactosidase/glucuronidase domain"/>
    <property type="match status" value="1"/>
</dbReference>
<protein>
    <recommendedName>
        <fullName evidence="2">beta-galactosidase</fullName>
        <ecNumber evidence="2">3.2.1.23</ecNumber>
    </recommendedName>
</protein>
<dbReference type="AlphaFoldDB" id="A0A974P541"/>
<evidence type="ECO:0000256" key="1">
    <source>
        <dbReference type="ARBA" id="ARBA00001412"/>
    </source>
</evidence>
<organism evidence="7">
    <name type="scientific">Phenylobacterium glaciei</name>
    <dbReference type="NCBI Taxonomy" id="2803784"/>
    <lineage>
        <taxon>Bacteria</taxon>
        <taxon>Pseudomonadati</taxon>
        <taxon>Pseudomonadota</taxon>
        <taxon>Alphaproteobacteria</taxon>
        <taxon>Caulobacterales</taxon>
        <taxon>Caulobacteraceae</taxon>
        <taxon>Phenylobacterium</taxon>
    </lineage>
</organism>
<feature type="domain" description="Beta galactosidase small chain/" evidence="5">
    <location>
        <begin position="104"/>
        <end position="213"/>
    </location>
</feature>
<dbReference type="InterPro" id="IPR014718">
    <property type="entry name" value="GH-type_carb-bd"/>
</dbReference>
<dbReference type="GO" id="GO:0004565">
    <property type="term" value="F:beta-galactosidase activity"/>
    <property type="evidence" value="ECO:0007669"/>
    <property type="project" value="UniProtKB-EC"/>
</dbReference>
<dbReference type="SUPFAM" id="SSF74650">
    <property type="entry name" value="Galactose mutarotase-like"/>
    <property type="match status" value="1"/>
</dbReference>
<dbReference type="GO" id="GO:0030246">
    <property type="term" value="F:carbohydrate binding"/>
    <property type="evidence" value="ECO:0007669"/>
    <property type="project" value="InterPro"/>
</dbReference>
<comment type="catalytic activity">
    <reaction evidence="1">
        <text>Hydrolysis of terminal non-reducing beta-D-galactose residues in beta-D-galactosides.</text>
        <dbReference type="EC" id="3.2.1.23"/>
    </reaction>
</comment>
<dbReference type="GO" id="GO:0005990">
    <property type="term" value="P:lactose catabolic process"/>
    <property type="evidence" value="ECO:0007669"/>
    <property type="project" value="TreeGrafter"/>
</dbReference>
<proteinExistence type="predicted"/>
<name>A0A974P541_9CAUL</name>
<dbReference type="Pfam" id="PF02929">
    <property type="entry name" value="Bgal_small_N"/>
    <property type="match status" value="1"/>
</dbReference>
<dbReference type="GO" id="GO:0009341">
    <property type="term" value="C:beta-galactosidase complex"/>
    <property type="evidence" value="ECO:0007669"/>
    <property type="project" value="InterPro"/>
</dbReference>
<accession>A0A974P541</accession>
<keyword evidence="4" id="KW-0326">Glycosidase</keyword>
<dbReference type="EMBL" id="CP068570">
    <property type="protein sequence ID" value="QQZ51234.1"/>
    <property type="molecule type" value="Genomic_DNA"/>
</dbReference>
<sequence length="218" mass="23373">MTGAWTLEVDGRVVAEGSLLRLPTAPGATESVALDLPRPEIEAGQEAFLMVRFALAQATAWAQAGHELAWALLPVSLPVKASPPPERLTGTLVLAETDETVRVSGDGFEVVFSKATGTLERYLWRNHPLVLEGPRLQVWRGATDNDGIKGWSNQDTKPLGRWLAAGLDALVPGAAKIEVAEAAGSVVVTVQQTWASAHLAEAITHRQDYRVTPMAGWP</sequence>
<keyword evidence="3" id="KW-0378">Hydrolase</keyword>
<dbReference type="InterPro" id="IPR032312">
    <property type="entry name" value="LacZ_4"/>
</dbReference>
<dbReference type="InterPro" id="IPR050347">
    <property type="entry name" value="Bact_Beta-galactosidase"/>
</dbReference>
<dbReference type="Gene3D" id="2.60.40.10">
    <property type="entry name" value="Immunoglobulins"/>
    <property type="match status" value="1"/>
</dbReference>
<feature type="domain" description="Beta-galactosidase" evidence="6">
    <location>
        <begin position="3"/>
        <end position="75"/>
    </location>
</feature>
<dbReference type="InterPro" id="IPR013783">
    <property type="entry name" value="Ig-like_fold"/>
</dbReference>